<protein>
    <submittedName>
        <fullName evidence="3">Uncharacterized protein</fullName>
    </submittedName>
</protein>
<evidence type="ECO:0000256" key="2">
    <source>
        <dbReference type="SAM" id="MobiDB-lite"/>
    </source>
</evidence>
<name>A0AAD1XLM8_EUPCR</name>
<evidence type="ECO:0000256" key="1">
    <source>
        <dbReference type="SAM" id="Coils"/>
    </source>
</evidence>
<organism evidence="3 4">
    <name type="scientific">Euplotes crassus</name>
    <dbReference type="NCBI Taxonomy" id="5936"/>
    <lineage>
        <taxon>Eukaryota</taxon>
        <taxon>Sar</taxon>
        <taxon>Alveolata</taxon>
        <taxon>Ciliophora</taxon>
        <taxon>Intramacronucleata</taxon>
        <taxon>Spirotrichea</taxon>
        <taxon>Hypotrichia</taxon>
        <taxon>Euplotida</taxon>
        <taxon>Euplotidae</taxon>
        <taxon>Moneuplotes</taxon>
    </lineage>
</organism>
<keyword evidence="1" id="KW-0175">Coiled coil</keyword>
<accession>A0AAD1XLM8</accession>
<evidence type="ECO:0000313" key="4">
    <source>
        <dbReference type="Proteomes" id="UP001295684"/>
    </source>
</evidence>
<dbReference type="Proteomes" id="UP001295684">
    <property type="component" value="Unassembled WGS sequence"/>
</dbReference>
<dbReference type="PANTHER" id="PTHR40131">
    <property type="entry name" value="C1Q DOMAIN-CONTAINING PROTEIN"/>
    <property type="match status" value="1"/>
</dbReference>
<feature type="compositionally biased region" description="Polar residues" evidence="2">
    <location>
        <begin position="126"/>
        <end position="137"/>
    </location>
</feature>
<dbReference type="EMBL" id="CAMPGE010016411">
    <property type="protein sequence ID" value="CAI2374970.1"/>
    <property type="molecule type" value="Genomic_DNA"/>
</dbReference>
<feature type="coiled-coil region" evidence="1">
    <location>
        <begin position="773"/>
        <end position="834"/>
    </location>
</feature>
<feature type="compositionally biased region" description="Basic and acidic residues" evidence="2">
    <location>
        <begin position="870"/>
        <end position="883"/>
    </location>
</feature>
<feature type="compositionally biased region" description="Basic and acidic residues" evidence="2">
    <location>
        <begin position="63"/>
        <end position="86"/>
    </location>
</feature>
<dbReference type="AlphaFoldDB" id="A0AAD1XLM8"/>
<feature type="compositionally biased region" description="Basic and acidic residues" evidence="2">
    <location>
        <begin position="94"/>
        <end position="112"/>
    </location>
</feature>
<gene>
    <name evidence="3" type="ORF">ECRASSUSDP1_LOCUS16329</name>
</gene>
<sequence length="883" mass="102288">MAEKRDCSEKKSKISYSLQDCIPRMTSLPDYKQMEMNVMNLKKLSVLKKQQEMKYISTSSYSERPKKDTDAELEDDKLLSQEENISHHQTLSPQRDEPILHAETVKVEDQSTAKKLSSFDRPQYLNDKSQPSYQSLRSNYHRNGSLFQDHPNSTTQDHFATAKPLLRDVDEEESIRELDEYLGDHEHCHRNPDAMSFQDRQSTGHWSSTRHPEARRTESLQSYYPHQDRQYLSKADNYENLRNYQKNPEPNYHSVKNSECFNSCSKQSDPARNLKDQFYQSIKVPQQPYSSDNQGLTSLSHLLSSSHDWKNIQEVVRIAFKYVTDSFNSQQNQLKYLYSELDSKASKSELSSRLSNKASQSDINKCYADCAKLIETKQDISDSNLTNSDWNKIEQQFIDKSQIIDITEKVRKLEQLWTVETQTKDLRKDLTEVQDGYSQFIKDTKEKLANIQREMSDFVVTDTFQKALESKANKHSVATALHRKANKKDIEEEFKKLIRNNEFNQIIQLLENKASNDDIDRIEAMIDDQVRSETIDELRQQIMTKATTEELEEILEKQAQDKEANYAQVLSTTQSQLSSLTDNINSQFEYLREDFYEKLATKMDSSSILELTTKLSKKTAQPKNVVELCEKYKKQFSSAHELFEQKCKAGLQQIRDLPDKVSKNNSAVFSELDRLQNQRDQDLGHLKETIEQLYEESEKAVKQHEYQGIIDDIKNLGKSLQEIEGVMMKEIFSKSGTLSSQIDLKRSILSPKGEDENIMQELNSKQNNDHIEIQEFQKQKNSSNSNINSLRTDIEKELSRQKEETIDTIESAKAEIYENLDEILQNHVNALQEEKLLLLEEDHGELSSPKSGTGLDNNFSEDSKPPLAHMESHSTSRAGRDNH</sequence>
<evidence type="ECO:0000313" key="3">
    <source>
        <dbReference type="EMBL" id="CAI2374970.1"/>
    </source>
</evidence>
<reference evidence="3" key="1">
    <citation type="submission" date="2023-07" db="EMBL/GenBank/DDBJ databases">
        <authorList>
            <consortium name="AG Swart"/>
            <person name="Singh M."/>
            <person name="Singh A."/>
            <person name="Seah K."/>
            <person name="Emmerich C."/>
        </authorList>
    </citation>
    <scope>NUCLEOTIDE SEQUENCE</scope>
    <source>
        <strain evidence="3">DP1</strain>
    </source>
</reference>
<feature type="region of interest" description="Disordered" evidence="2">
    <location>
        <begin position="192"/>
        <end position="232"/>
    </location>
</feature>
<dbReference type="PANTHER" id="PTHR40131:SF1">
    <property type="entry name" value="C1Q DOMAIN-CONTAINING PROTEIN"/>
    <property type="match status" value="1"/>
</dbReference>
<keyword evidence="4" id="KW-1185">Reference proteome</keyword>
<feature type="compositionally biased region" description="Polar residues" evidence="2">
    <location>
        <begin position="848"/>
        <end position="860"/>
    </location>
</feature>
<comment type="caution">
    <text evidence="3">The sequence shown here is derived from an EMBL/GenBank/DDBJ whole genome shotgun (WGS) entry which is preliminary data.</text>
</comment>
<feature type="region of interest" description="Disordered" evidence="2">
    <location>
        <begin position="54"/>
        <end position="137"/>
    </location>
</feature>
<proteinExistence type="predicted"/>
<feature type="region of interest" description="Disordered" evidence="2">
    <location>
        <begin position="842"/>
        <end position="883"/>
    </location>
</feature>
<feature type="compositionally biased region" description="Polar residues" evidence="2">
    <location>
        <begin position="198"/>
        <end position="209"/>
    </location>
</feature>